<dbReference type="EMBL" id="LJZR01000021">
    <property type="protein sequence ID" value="KPQ34331.1"/>
    <property type="molecule type" value="Genomic_DNA"/>
</dbReference>
<dbReference type="SMART" id="SM00899">
    <property type="entry name" value="FeoA"/>
    <property type="match status" value="1"/>
</dbReference>
<dbReference type="InterPro" id="IPR038157">
    <property type="entry name" value="FeoA_core_dom"/>
</dbReference>
<gene>
    <name evidence="3" type="primary">feoA</name>
    <name evidence="3" type="ORF">HLUCCA11_15540</name>
</gene>
<dbReference type="Pfam" id="PF04023">
    <property type="entry name" value="FeoA"/>
    <property type="match status" value="1"/>
</dbReference>
<organism evidence="3 4">
    <name type="scientific">Phormidesmis priestleyi Ana</name>
    <dbReference type="NCBI Taxonomy" id="1666911"/>
    <lineage>
        <taxon>Bacteria</taxon>
        <taxon>Bacillati</taxon>
        <taxon>Cyanobacteriota</taxon>
        <taxon>Cyanophyceae</taxon>
        <taxon>Leptolyngbyales</taxon>
        <taxon>Leptolyngbyaceae</taxon>
        <taxon>Phormidesmis</taxon>
    </lineage>
</organism>
<evidence type="ECO:0000313" key="4">
    <source>
        <dbReference type="Proteomes" id="UP000050465"/>
    </source>
</evidence>
<feature type="domain" description="Ferrous iron transporter FeoA-like" evidence="2">
    <location>
        <begin position="1"/>
        <end position="67"/>
    </location>
</feature>
<keyword evidence="1" id="KW-0408">Iron</keyword>
<dbReference type="InterPro" id="IPR008988">
    <property type="entry name" value="Transcriptional_repressor_C"/>
</dbReference>
<dbReference type="InterPro" id="IPR007167">
    <property type="entry name" value="Fe-transptr_FeoA-like"/>
</dbReference>
<comment type="caution">
    <text evidence="3">The sequence shown here is derived from an EMBL/GenBank/DDBJ whole genome shotgun (WGS) entry which is preliminary data.</text>
</comment>
<proteinExistence type="predicted"/>
<dbReference type="Gene3D" id="2.30.30.90">
    <property type="match status" value="1"/>
</dbReference>
<evidence type="ECO:0000313" key="3">
    <source>
        <dbReference type="EMBL" id="KPQ34331.1"/>
    </source>
</evidence>
<accession>A0A0P8DDN5</accession>
<dbReference type="AlphaFoldDB" id="A0A0P8DDN5"/>
<evidence type="ECO:0000259" key="2">
    <source>
        <dbReference type="SMART" id="SM00899"/>
    </source>
</evidence>
<reference evidence="3 4" key="1">
    <citation type="submission" date="2015-09" db="EMBL/GenBank/DDBJ databases">
        <title>Identification and resolution of microdiversity through metagenomic sequencing of parallel consortia.</title>
        <authorList>
            <person name="Nelson W.C."/>
            <person name="Romine M.F."/>
            <person name="Lindemann S.R."/>
        </authorList>
    </citation>
    <scope>NUCLEOTIDE SEQUENCE [LARGE SCALE GENOMIC DNA]</scope>
    <source>
        <strain evidence="3">Ana</strain>
    </source>
</reference>
<dbReference type="STRING" id="1666911.HLUCCA11_15540"/>
<name>A0A0P8DDN5_9CYAN</name>
<protein>
    <submittedName>
        <fullName evidence="3">Ferrous iron uptake system component FeoA</fullName>
    </submittedName>
</protein>
<evidence type="ECO:0000256" key="1">
    <source>
        <dbReference type="ARBA" id="ARBA00023004"/>
    </source>
</evidence>
<dbReference type="PATRIC" id="fig|1666911.3.peg.397"/>
<dbReference type="SUPFAM" id="SSF50037">
    <property type="entry name" value="C-terminal domain of transcriptional repressors"/>
    <property type="match status" value="1"/>
</dbReference>
<sequence length="70" mass="7763">MLKVGEQGVIARIRDADPTVADQIRRLGLSPGTSIVLEQRFPRFVVRSREGSLALTQAMIQAIYVRLRAA</sequence>
<dbReference type="GO" id="GO:0046914">
    <property type="term" value="F:transition metal ion binding"/>
    <property type="evidence" value="ECO:0007669"/>
    <property type="project" value="InterPro"/>
</dbReference>
<dbReference type="Proteomes" id="UP000050465">
    <property type="component" value="Unassembled WGS sequence"/>
</dbReference>